<name>C4LIK1_CORK4</name>
<dbReference type="AlphaFoldDB" id="C4LIK1"/>
<keyword evidence="3 4" id="KW-0560">Oxidoreductase</keyword>
<protein>
    <submittedName>
        <fullName evidence="4">Precorrin-6X reductase</fullName>
        <ecNumber evidence="4">1.3.1.54</ecNumber>
    </submittedName>
</protein>
<dbReference type="PANTHER" id="PTHR36925:SF1">
    <property type="entry name" value="COBALT-PRECORRIN-6A REDUCTASE"/>
    <property type="match status" value="1"/>
</dbReference>
<dbReference type="InterPro" id="IPR003723">
    <property type="entry name" value="Precorrin-6x_reduct"/>
</dbReference>
<proteinExistence type="predicted"/>
<evidence type="ECO:0000256" key="1">
    <source>
        <dbReference type="ARBA" id="ARBA00004953"/>
    </source>
</evidence>
<keyword evidence="2" id="KW-0169">Cobalamin biosynthesis</keyword>
<dbReference type="PANTHER" id="PTHR36925">
    <property type="entry name" value="COBALT-PRECORRIN-6A REDUCTASE"/>
    <property type="match status" value="1"/>
</dbReference>
<evidence type="ECO:0000313" key="4">
    <source>
        <dbReference type="EMBL" id="ACR17656.1"/>
    </source>
</evidence>
<sequence length="249" mass="27240">MTVKDTSSPMRALILGGTAEARELATLLVNKGWHITTSLAGRVKHPRLPAGEVRIGGFGGPSGLARWILDEKVDVIVDATHPFAERISTSAYEAARATHVPLLALHRPAWEEQPGDRWIHVSTMREAALKAQRFAHVFLTIGRQQLAPFADDTDNLYVIRSVERPSAPLPARHRIILDRGPFSLSSEKKTLIDNQIDVVVTKNSGGSTYPKLEAARSLNIPVIIVDRPPLPASWVVTSADEAVKALNHL</sequence>
<dbReference type="NCBIfam" id="TIGR00715">
    <property type="entry name" value="precor6x_red"/>
    <property type="match status" value="1"/>
</dbReference>
<dbReference type="GO" id="GO:0016994">
    <property type="term" value="F:precorrin-6A reductase activity"/>
    <property type="evidence" value="ECO:0007669"/>
    <property type="project" value="UniProtKB-EC"/>
</dbReference>
<dbReference type="Proteomes" id="UP000001473">
    <property type="component" value="Chromosome"/>
</dbReference>
<organism evidence="4 5">
    <name type="scientific">Corynebacterium kroppenstedtii (strain DSM 44385 / JCM 11950 / CIP 105744 / CCUG 35717)</name>
    <dbReference type="NCBI Taxonomy" id="645127"/>
    <lineage>
        <taxon>Bacteria</taxon>
        <taxon>Bacillati</taxon>
        <taxon>Actinomycetota</taxon>
        <taxon>Actinomycetes</taxon>
        <taxon>Mycobacteriales</taxon>
        <taxon>Corynebacteriaceae</taxon>
        <taxon>Corynebacterium</taxon>
    </lineage>
</organism>
<evidence type="ECO:0000313" key="5">
    <source>
        <dbReference type="Proteomes" id="UP000001473"/>
    </source>
</evidence>
<evidence type="ECO:0000256" key="2">
    <source>
        <dbReference type="ARBA" id="ARBA00022573"/>
    </source>
</evidence>
<dbReference type="eggNOG" id="COG2099">
    <property type="taxonomic scope" value="Bacteria"/>
</dbReference>
<dbReference type="STRING" id="645127.ckrop_0902"/>
<dbReference type="UniPathway" id="UPA00148"/>
<comment type="pathway">
    <text evidence="1">Cofactor biosynthesis; adenosylcobalamin biosynthesis.</text>
</comment>
<dbReference type="HOGENOM" id="CLU_068627_1_0_11"/>
<dbReference type="PROSITE" id="PS51014">
    <property type="entry name" value="COBK_CBIJ"/>
    <property type="match status" value="1"/>
</dbReference>
<dbReference type="Pfam" id="PF02571">
    <property type="entry name" value="CbiJ"/>
    <property type="match status" value="1"/>
</dbReference>
<dbReference type="EMBL" id="CP001620">
    <property type="protein sequence ID" value="ACR17656.1"/>
    <property type="molecule type" value="Genomic_DNA"/>
</dbReference>
<keyword evidence="5" id="KW-1185">Reference proteome</keyword>
<accession>C4LIK1</accession>
<dbReference type="NCBIfam" id="NF005968">
    <property type="entry name" value="PRK08057.1-2"/>
    <property type="match status" value="1"/>
</dbReference>
<dbReference type="GO" id="GO:0009236">
    <property type="term" value="P:cobalamin biosynthetic process"/>
    <property type="evidence" value="ECO:0007669"/>
    <property type="project" value="UniProtKB-UniPathway"/>
</dbReference>
<dbReference type="EC" id="1.3.1.54" evidence="4"/>
<evidence type="ECO:0000256" key="3">
    <source>
        <dbReference type="ARBA" id="ARBA00023002"/>
    </source>
</evidence>
<dbReference type="KEGG" id="ckp:ckrop_0902"/>
<gene>
    <name evidence="4" type="primary">cobK</name>
    <name evidence="4" type="ordered locus">ckrop_0902</name>
</gene>
<reference evidence="4 5" key="1">
    <citation type="journal article" date="2008" name="J. Biotechnol.">
        <title>Ultrafast pyrosequencing of Corynebacterium kroppenstedtii DSM44385 revealed insights into the physiology of a lipophilic corynebacterium that lacks mycolic acids.</title>
        <authorList>
            <person name="Tauch A."/>
            <person name="Schneider J."/>
            <person name="Szczepanowski R."/>
            <person name="Tilker A."/>
            <person name="Viehoever P."/>
            <person name="Gartemann K.-H."/>
            <person name="Arnold W."/>
            <person name="Blom J."/>
            <person name="Brinkrolf K."/>
            <person name="Brune I."/>
            <person name="Goetker S."/>
            <person name="Weisshaar B."/>
            <person name="Goesmann A."/>
            <person name="Droege M."/>
            <person name="Puehler A."/>
        </authorList>
    </citation>
    <scope>NUCLEOTIDE SEQUENCE [LARGE SCALE GENOMIC DNA]</scope>
    <source>
        <strain evidence="5">DSM 44385 / JCM 11950 / CIP 105744 / CCUG 35717</strain>
    </source>
</reference>